<dbReference type="AlphaFoldDB" id="A0A8U0HXE9"/>
<reference evidence="2 3" key="1">
    <citation type="submission" date="2022-04" db="EMBL/GenBank/DDBJ databases">
        <title>Diverse halophilic archaea isolated from saline environments.</title>
        <authorList>
            <person name="Cui H.-L."/>
        </authorList>
    </citation>
    <scope>NUCLEOTIDE SEQUENCE [LARGE SCALE GENOMIC DNA]</scope>
    <source>
        <strain evidence="2 3">XZYJT49</strain>
    </source>
</reference>
<accession>A0A8U0HXE9</accession>
<dbReference type="Proteomes" id="UP000830729">
    <property type="component" value="Chromosome"/>
</dbReference>
<keyword evidence="1" id="KW-0812">Transmembrane</keyword>
<dbReference type="EMBL" id="CP096659">
    <property type="protein sequence ID" value="UPV75815.1"/>
    <property type="molecule type" value="Genomic_DNA"/>
</dbReference>
<keyword evidence="3" id="KW-1185">Reference proteome</keyword>
<dbReference type="GeneID" id="72184948"/>
<proteinExistence type="predicted"/>
<keyword evidence="1" id="KW-0472">Membrane</keyword>
<name>A0A8U0HXE9_9EURY</name>
<dbReference type="RefSeq" id="WP_248651852.1">
    <property type="nucleotide sequence ID" value="NZ_CP096659.1"/>
</dbReference>
<dbReference type="KEGG" id="halx:M0R89_07075"/>
<keyword evidence="1" id="KW-1133">Transmembrane helix</keyword>
<feature type="transmembrane region" description="Helical" evidence="1">
    <location>
        <begin position="12"/>
        <end position="43"/>
    </location>
</feature>
<evidence type="ECO:0000313" key="3">
    <source>
        <dbReference type="Proteomes" id="UP000830729"/>
    </source>
</evidence>
<gene>
    <name evidence="2" type="ORF">M0R89_07075</name>
</gene>
<protein>
    <submittedName>
        <fullName evidence="2">Uncharacterized protein</fullName>
    </submittedName>
</protein>
<sequence>MADDSSVPFWWVLIFVILTLGVAAGAVLFVGGQLLSAGIGVALPV</sequence>
<evidence type="ECO:0000313" key="2">
    <source>
        <dbReference type="EMBL" id="UPV75815.1"/>
    </source>
</evidence>
<organism evidence="2 3">
    <name type="scientific">Halorussus limi</name>
    <dbReference type="NCBI Taxonomy" id="2938695"/>
    <lineage>
        <taxon>Archaea</taxon>
        <taxon>Methanobacteriati</taxon>
        <taxon>Methanobacteriota</taxon>
        <taxon>Stenosarchaea group</taxon>
        <taxon>Halobacteria</taxon>
        <taxon>Halobacteriales</taxon>
        <taxon>Haladaptataceae</taxon>
        <taxon>Halorussus</taxon>
    </lineage>
</organism>
<evidence type="ECO:0000256" key="1">
    <source>
        <dbReference type="SAM" id="Phobius"/>
    </source>
</evidence>